<dbReference type="RefSeq" id="WP_341425622.1">
    <property type="nucleotide sequence ID" value="NZ_JBBUTG010000005.1"/>
</dbReference>
<protein>
    <submittedName>
        <fullName evidence="2">Uncharacterized protein</fullName>
    </submittedName>
</protein>
<proteinExistence type="predicted"/>
<keyword evidence="3" id="KW-1185">Reference proteome</keyword>
<dbReference type="Proteomes" id="UP001371218">
    <property type="component" value="Unassembled WGS sequence"/>
</dbReference>
<feature type="region of interest" description="Disordered" evidence="1">
    <location>
        <begin position="37"/>
        <end position="56"/>
    </location>
</feature>
<sequence>MARRVDPDSLWSLIDAMGWLLALEGQPDDAARLAGASDAAYGRHGQHRRQPNEERARAELSALLDAALAPERLQTLQADGHHLDAHAAADLTLGPA</sequence>
<evidence type="ECO:0000256" key="1">
    <source>
        <dbReference type="SAM" id="MobiDB-lite"/>
    </source>
</evidence>
<reference evidence="2 3" key="1">
    <citation type="submission" date="2024-04" db="EMBL/GenBank/DDBJ databases">
        <title>Novel species of the genus Ideonella isolated from streams.</title>
        <authorList>
            <person name="Lu H."/>
        </authorList>
    </citation>
    <scope>NUCLEOTIDE SEQUENCE [LARGE SCALE GENOMIC DNA]</scope>
    <source>
        <strain evidence="2 3">DXS29W</strain>
    </source>
</reference>
<dbReference type="EMBL" id="JBBUTG010000005">
    <property type="protein sequence ID" value="MEK8031246.1"/>
    <property type="molecule type" value="Genomic_DNA"/>
</dbReference>
<accession>A0ABU9BNA0</accession>
<name>A0ABU9BNA0_9BURK</name>
<gene>
    <name evidence="2" type="ORF">AACH06_10500</name>
</gene>
<evidence type="ECO:0000313" key="2">
    <source>
        <dbReference type="EMBL" id="MEK8031246.1"/>
    </source>
</evidence>
<evidence type="ECO:0000313" key="3">
    <source>
        <dbReference type="Proteomes" id="UP001371218"/>
    </source>
</evidence>
<comment type="caution">
    <text evidence="2">The sequence shown here is derived from an EMBL/GenBank/DDBJ whole genome shotgun (WGS) entry which is preliminary data.</text>
</comment>
<organism evidence="2 3">
    <name type="scientific">Ideonella lacteola</name>
    <dbReference type="NCBI Taxonomy" id="2984193"/>
    <lineage>
        <taxon>Bacteria</taxon>
        <taxon>Pseudomonadati</taxon>
        <taxon>Pseudomonadota</taxon>
        <taxon>Betaproteobacteria</taxon>
        <taxon>Burkholderiales</taxon>
        <taxon>Sphaerotilaceae</taxon>
        <taxon>Ideonella</taxon>
    </lineage>
</organism>